<dbReference type="RefSeq" id="WP_149278886.1">
    <property type="nucleotide sequence ID" value="NZ_CP043506.1"/>
</dbReference>
<dbReference type="KEGG" id="acek:FLP30_05230"/>
<sequence length="203" mass="21960">MINKGSFKPLRGLLRAPASALRAEPHLPAAPKVRRRKGWPWRGSATPGPMGAADPFAPYCPPSGVRGAAMAADSLPESLPAAMVTAQFSLGNGLLADGLGFAGYANLAAMMCRRRLRSRQHPPQPRQPLCWQPCWQGHLPRPGRRGWGVSGLVAVCRRVPPLRGPGSLRPGLVVLNFKTDFMDRVFLTLWGRYLLLCAGVRPG</sequence>
<evidence type="ECO:0000313" key="2">
    <source>
        <dbReference type="EMBL" id="QEO17207.1"/>
    </source>
</evidence>
<gene>
    <name evidence="2" type="ORF">FLP30_05230</name>
</gene>
<accession>A0A5C1YQF2</accession>
<proteinExistence type="predicted"/>
<keyword evidence="3" id="KW-1185">Reference proteome</keyword>
<dbReference type="EMBL" id="CP043506">
    <property type="protein sequence ID" value="QEO17207.1"/>
    <property type="molecule type" value="Genomic_DNA"/>
</dbReference>
<name>A0A5C1YQF2_9PROT</name>
<protein>
    <submittedName>
        <fullName evidence="2">Uncharacterized protein</fullName>
    </submittedName>
</protein>
<feature type="region of interest" description="Disordered" evidence="1">
    <location>
        <begin position="25"/>
        <end position="47"/>
    </location>
</feature>
<dbReference type="Proteomes" id="UP000324536">
    <property type="component" value="Chromosome"/>
</dbReference>
<dbReference type="AlphaFoldDB" id="A0A5C1YQF2"/>
<organism evidence="2 3">
    <name type="scientific">Acetobacter vaccinii</name>
    <dbReference type="NCBI Taxonomy" id="2592655"/>
    <lineage>
        <taxon>Bacteria</taxon>
        <taxon>Pseudomonadati</taxon>
        <taxon>Pseudomonadota</taxon>
        <taxon>Alphaproteobacteria</taxon>
        <taxon>Acetobacterales</taxon>
        <taxon>Acetobacteraceae</taxon>
        <taxon>Acetobacter</taxon>
    </lineage>
</organism>
<reference evidence="2 3" key="1">
    <citation type="submission" date="2019-09" db="EMBL/GenBank/DDBJ databases">
        <title>Genome sequencing of strain KACC 21233.</title>
        <authorList>
            <person name="Heo J."/>
            <person name="Kim S.-J."/>
            <person name="Kim J.-S."/>
            <person name="Hong S.-B."/>
            <person name="Kwon S.-W."/>
        </authorList>
    </citation>
    <scope>NUCLEOTIDE SEQUENCE [LARGE SCALE GENOMIC DNA]</scope>
    <source>
        <strain evidence="2 3">KACC 21233</strain>
    </source>
</reference>
<evidence type="ECO:0000256" key="1">
    <source>
        <dbReference type="SAM" id="MobiDB-lite"/>
    </source>
</evidence>
<evidence type="ECO:0000313" key="3">
    <source>
        <dbReference type="Proteomes" id="UP000324536"/>
    </source>
</evidence>